<dbReference type="InParanoid" id="A0A1Y2EZ73"/>
<evidence type="ECO:0000313" key="3">
    <source>
        <dbReference type="EMBL" id="ORY76931.1"/>
    </source>
</evidence>
<accession>A0A1Y2EZ73</accession>
<keyword evidence="2" id="KW-0812">Transmembrane</keyword>
<feature type="region of interest" description="Disordered" evidence="1">
    <location>
        <begin position="1"/>
        <end position="20"/>
    </location>
</feature>
<keyword evidence="4" id="KW-1185">Reference proteome</keyword>
<dbReference type="EMBL" id="MCGR01000033">
    <property type="protein sequence ID" value="ORY76931.1"/>
    <property type="molecule type" value="Genomic_DNA"/>
</dbReference>
<reference evidence="3 4" key="1">
    <citation type="submission" date="2016-07" db="EMBL/GenBank/DDBJ databases">
        <title>Pervasive Adenine N6-methylation of Active Genes in Fungi.</title>
        <authorList>
            <consortium name="DOE Joint Genome Institute"/>
            <person name="Mondo S.J."/>
            <person name="Dannebaum R.O."/>
            <person name="Kuo R.C."/>
            <person name="Labutti K."/>
            <person name="Haridas S."/>
            <person name="Kuo A."/>
            <person name="Salamov A."/>
            <person name="Ahrendt S.R."/>
            <person name="Lipzen A."/>
            <person name="Sullivan W."/>
            <person name="Andreopoulos W.B."/>
            <person name="Clum A."/>
            <person name="Lindquist E."/>
            <person name="Daum C."/>
            <person name="Ramamoorthy G.K."/>
            <person name="Gryganskyi A."/>
            <person name="Culley D."/>
            <person name="Magnuson J.K."/>
            <person name="James T.Y."/>
            <person name="O'Malley M.A."/>
            <person name="Stajich J.E."/>
            <person name="Spatafora J.W."/>
            <person name="Visel A."/>
            <person name="Grigoriev I.V."/>
        </authorList>
    </citation>
    <scope>NUCLEOTIDE SEQUENCE [LARGE SCALE GENOMIC DNA]</scope>
    <source>
        <strain evidence="3 4">62-1032</strain>
    </source>
</reference>
<proteinExistence type="predicted"/>
<comment type="caution">
    <text evidence="3">The sequence shown here is derived from an EMBL/GenBank/DDBJ whole genome shotgun (WGS) entry which is preliminary data.</text>
</comment>
<protein>
    <submittedName>
        <fullName evidence="3">Uncharacterized protein</fullName>
    </submittedName>
</protein>
<dbReference type="AlphaFoldDB" id="A0A1Y2EZ73"/>
<name>A0A1Y2EZ73_9BASI</name>
<sequence>MSESTLRKRTAATSNSKEEAEVILDTTEQEEIVHSLIQQAETARDFWLPLVGILCIATCLVPFLLPPPDQLAILFLRLLTIPFLLLTGLSLLRPALVPPEVLSSLDYLVLGPVVAAGLVIYLNGDLFSQRTWGWTVPAAVLGLASEVKGSLRGGVEQARKMEVLMYSAPTA</sequence>
<feature type="transmembrane region" description="Helical" evidence="2">
    <location>
        <begin position="71"/>
        <end position="92"/>
    </location>
</feature>
<gene>
    <name evidence="3" type="ORF">BCR35DRAFT_353297</name>
</gene>
<feature type="transmembrane region" description="Helical" evidence="2">
    <location>
        <begin position="46"/>
        <end position="65"/>
    </location>
</feature>
<feature type="transmembrane region" description="Helical" evidence="2">
    <location>
        <begin position="104"/>
        <end position="122"/>
    </location>
</feature>
<organism evidence="3 4">
    <name type="scientific">Leucosporidium creatinivorum</name>
    <dbReference type="NCBI Taxonomy" id="106004"/>
    <lineage>
        <taxon>Eukaryota</taxon>
        <taxon>Fungi</taxon>
        <taxon>Dikarya</taxon>
        <taxon>Basidiomycota</taxon>
        <taxon>Pucciniomycotina</taxon>
        <taxon>Microbotryomycetes</taxon>
        <taxon>Leucosporidiales</taxon>
        <taxon>Leucosporidium</taxon>
    </lineage>
</organism>
<evidence type="ECO:0000256" key="2">
    <source>
        <dbReference type="SAM" id="Phobius"/>
    </source>
</evidence>
<evidence type="ECO:0000313" key="4">
    <source>
        <dbReference type="Proteomes" id="UP000193467"/>
    </source>
</evidence>
<keyword evidence="2" id="KW-0472">Membrane</keyword>
<evidence type="ECO:0000256" key="1">
    <source>
        <dbReference type="SAM" id="MobiDB-lite"/>
    </source>
</evidence>
<keyword evidence="2" id="KW-1133">Transmembrane helix</keyword>
<dbReference type="Proteomes" id="UP000193467">
    <property type="component" value="Unassembled WGS sequence"/>
</dbReference>